<evidence type="ECO:0000313" key="1">
    <source>
        <dbReference type="EMBL" id="QKY78509.1"/>
    </source>
</evidence>
<dbReference type="KEGG" id="vg:63027273"/>
<sequence length="174" mass="20750">MSRSKLPGRQITRTLRVWAGSRGISVWWKRPDGKWHFRIDRWSPHGAMPPPGCSWKPWPHRQLHRDLEQTFIEIYWPTVGSIHATRFYNTSYVFDYRGDPMSLRDRWVKRAERPKPARAYQLVFYPAADQPDGMRYAVPQLLGDYPTYAAAVRELEFARDRQTRRGYWRIEPTS</sequence>
<accession>A0A7G3V995</accession>
<organism evidence="1 2">
    <name type="scientific">Gordonia Phage Zitch</name>
    <dbReference type="NCBI Taxonomy" id="2743909"/>
    <lineage>
        <taxon>Viruses</taxon>
        <taxon>Duplodnaviria</taxon>
        <taxon>Heunggongvirae</taxon>
        <taxon>Uroviricota</taxon>
        <taxon>Caudoviricetes</taxon>
        <taxon>Stackebrandtviridae</taxon>
        <taxon>Schenleyvirinae</taxon>
        <taxon>Zitchvirus</taxon>
        <taxon>Zitchvirus zitch</taxon>
    </lineage>
</organism>
<reference evidence="1 2" key="1">
    <citation type="submission" date="2020-05" db="EMBL/GenBank/DDBJ databases">
        <authorList>
            <person name="Mick M."/>
            <person name="Mijatovic I."/>
            <person name="Miller A.J."/>
            <person name="Stuckman S.A."/>
            <person name="Volas E.M."/>
            <person name="Daniels C.J."/>
            <person name="Breitenberger C.A."/>
            <person name="Ball S.L."/>
            <person name="Garlena R.A."/>
            <person name="Russell D.A."/>
            <person name="Pope W.H."/>
            <person name="Jacobs-Sera D."/>
            <person name="Hatfull G.F."/>
        </authorList>
    </citation>
    <scope>NUCLEOTIDE SEQUENCE [LARGE SCALE GENOMIC DNA]</scope>
</reference>
<gene>
    <name evidence="1" type="primary">64</name>
    <name evidence="1" type="ORF">SEA_ZITCH_64</name>
</gene>
<dbReference type="EMBL" id="MT498036">
    <property type="protein sequence ID" value="QKY78509.1"/>
    <property type="molecule type" value="Genomic_DNA"/>
</dbReference>
<dbReference type="Proteomes" id="UP000516468">
    <property type="component" value="Segment"/>
</dbReference>
<keyword evidence="2" id="KW-1185">Reference proteome</keyword>
<dbReference type="RefSeq" id="YP_010002722.1">
    <property type="nucleotide sequence ID" value="NC_053247.1"/>
</dbReference>
<dbReference type="GeneID" id="63027273"/>
<protein>
    <submittedName>
        <fullName evidence="1">Uncharacterized protein</fullName>
    </submittedName>
</protein>
<name>A0A7G3V995_9CAUD</name>
<proteinExistence type="predicted"/>
<evidence type="ECO:0000313" key="2">
    <source>
        <dbReference type="Proteomes" id="UP000516468"/>
    </source>
</evidence>